<dbReference type="AlphaFoldDB" id="A0AAE3FJJ7"/>
<dbReference type="Proteomes" id="UP001139365">
    <property type="component" value="Unassembled WGS sequence"/>
</dbReference>
<dbReference type="EMBL" id="JALEMU010000167">
    <property type="protein sequence ID" value="MCI5756605.1"/>
    <property type="molecule type" value="Genomic_DNA"/>
</dbReference>
<evidence type="ECO:0000313" key="2">
    <source>
        <dbReference type="Proteomes" id="UP001139365"/>
    </source>
</evidence>
<dbReference type="Gene3D" id="3.40.47.40">
    <property type="entry name" value="Stage V sporulation protein AD"/>
    <property type="match status" value="1"/>
</dbReference>
<protein>
    <submittedName>
        <fullName evidence="1">Stage V sporulation protein AD</fullName>
    </submittedName>
</protein>
<accession>A0AAE3FJJ7</accession>
<dbReference type="SUPFAM" id="SSF53901">
    <property type="entry name" value="Thiolase-like"/>
    <property type="match status" value="1"/>
</dbReference>
<name>A0AAE3FJJ7_9BACT</name>
<feature type="non-terminal residue" evidence="1">
    <location>
        <position position="1"/>
    </location>
</feature>
<reference evidence="1 2" key="1">
    <citation type="submission" date="2022-03" db="EMBL/GenBank/DDBJ databases">
        <title>Metagenome-assembled genomes from swine fecal metagenomes.</title>
        <authorList>
            <person name="Holman D.B."/>
            <person name="Kommadath A."/>
        </authorList>
    </citation>
    <scope>NUCLEOTIDE SEQUENCE [LARGE SCALE GENOMIC DNA]</scope>
    <source>
        <strain evidence="1">SUG147</strain>
    </source>
</reference>
<organism evidence="1 2">
    <name type="scientific">Candidatus Colimorpha enterica</name>
    <dbReference type="NCBI Taxonomy" id="3083063"/>
    <lineage>
        <taxon>Bacteria</taxon>
        <taxon>Pseudomonadati</taxon>
        <taxon>Bacteroidota</taxon>
        <taxon>Bacteroidia</taxon>
        <taxon>Bacteroidales</taxon>
        <taxon>Candidatus Colimorpha</taxon>
    </lineage>
</organism>
<dbReference type="InterPro" id="IPR010894">
    <property type="entry name" value="SpoVAD"/>
</dbReference>
<dbReference type="Pfam" id="PF07451">
    <property type="entry name" value="SpoVAD"/>
    <property type="match status" value="1"/>
</dbReference>
<dbReference type="InterPro" id="IPR016039">
    <property type="entry name" value="Thiolase-like"/>
</dbReference>
<sequence>EMQHIALNLALSKSKMPADSLGALFAGDLINQCTSSSYGLLDINVPFFGLYGACSTSAEGLILATLWLNSTENGSAAVVTSSHNCSAERQFRFPVEYGGIRTPTSQWTVTGAAAFILGEGHGAYITELLPGISVDRGITDPNNMGAAMAPAAVDTLTRYFRGSGMKPGDFDAIFTGDLGFEGHSIVNEMMCAAGINISDNYRDCGLIIYDREGQDMHAGGSGCGCSASVLSAYILPKLESGEYHDILFVATGALMSPMLVLQGQSIPGIAHLVRITKERNL</sequence>
<proteinExistence type="predicted"/>
<comment type="caution">
    <text evidence="1">The sequence shown here is derived from an EMBL/GenBank/DDBJ whole genome shotgun (WGS) entry which is preliminary data.</text>
</comment>
<dbReference type="GO" id="GO:0016746">
    <property type="term" value="F:acyltransferase activity"/>
    <property type="evidence" value="ECO:0007669"/>
    <property type="project" value="InterPro"/>
</dbReference>
<evidence type="ECO:0000313" key="1">
    <source>
        <dbReference type="EMBL" id="MCI5756605.1"/>
    </source>
</evidence>
<gene>
    <name evidence="1" type="ORF">MR241_09985</name>
</gene>
<dbReference type="InterPro" id="IPR038369">
    <property type="entry name" value="SpoVAD_sf"/>
</dbReference>